<dbReference type="PROSITE" id="PS51257">
    <property type="entry name" value="PROKAR_LIPOPROTEIN"/>
    <property type="match status" value="1"/>
</dbReference>
<accession>A0A2M4DJS0</accession>
<dbReference type="AlphaFoldDB" id="A0A2M4DJS0"/>
<name>A0A2M4DJS0_ANODA</name>
<organism evidence="1">
    <name type="scientific">Anopheles darlingi</name>
    <name type="common">Mosquito</name>
    <dbReference type="NCBI Taxonomy" id="43151"/>
    <lineage>
        <taxon>Eukaryota</taxon>
        <taxon>Metazoa</taxon>
        <taxon>Ecdysozoa</taxon>
        <taxon>Arthropoda</taxon>
        <taxon>Hexapoda</taxon>
        <taxon>Insecta</taxon>
        <taxon>Pterygota</taxon>
        <taxon>Neoptera</taxon>
        <taxon>Endopterygota</taxon>
        <taxon>Diptera</taxon>
        <taxon>Nematocera</taxon>
        <taxon>Culicoidea</taxon>
        <taxon>Culicidae</taxon>
        <taxon>Anophelinae</taxon>
        <taxon>Anopheles</taxon>
    </lineage>
</organism>
<evidence type="ECO:0000313" key="1">
    <source>
        <dbReference type="EMBL" id="MBW77428.1"/>
    </source>
</evidence>
<proteinExistence type="predicted"/>
<reference evidence="1" key="1">
    <citation type="submission" date="2018-01" db="EMBL/GenBank/DDBJ databases">
        <title>An insight into the sialome of Amazonian anophelines.</title>
        <authorList>
            <person name="Ribeiro J.M."/>
            <person name="Scarpassa V."/>
            <person name="Calvo E."/>
        </authorList>
    </citation>
    <scope>NUCLEOTIDE SEQUENCE</scope>
</reference>
<dbReference type="EMBL" id="GGFL01013250">
    <property type="protein sequence ID" value="MBW77428.1"/>
    <property type="molecule type" value="Transcribed_RNA"/>
</dbReference>
<protein>
    <submittedName>
        <fullName evidence="1">Putative secreted protein</fullName>
    </submittedName>
</protein>
<sequence length="88" mass="10125">MASKHPPSDTLQLTLSLYLSVCHSVSLSYSCAPCVLEELNIVPPWWRWRHVRSFPRTLPLTKRPNRMVDRVDIVEPPARWIVAQCKSG</sequence>